<dbReference type="Pfam" id="PF05795">
    <property type="entry name" value="Plasmodium_Vir"/>
    <property type="match status" value="1"/>
</dbReference>
<dbReference type="AlphaFoldDB" id="K6V092"/>
<dbReference type="GeneID" id="14696251"/>
<name>K6V092_PLACD</name>
<dbReference type="RefSeq" id="XP_004227927.1">
    <property type="nucleotide sequence ID" value="XM_004227879.1"/>
</dbReference>
<keyword evidence="1" id="KW-0472">Membrane</keyword>
<keyword evidence="3" id="KW-1185">Reference proteome</keyword>
<dbReference type="Proteomes" id="UP000006319">
    <property type="component" value="Unassembled WGS sequence"/>
</dbReference>
<keyword evidence="1" id="KW-1133">Transmembrane helix</keyword>
<dbReference type="InterPro" id="IPR008780">
    <property type="entry name" value="Plasmodium_Vir"/>
</dbReference>
<dbReference type="KEGG" id="pcy:PCYB_004580"/>
<evidence type="ECO:0000313" key="3">
    <source>
        <dbReference type="Proteomes" id="UP000006319"/>
    </source>
</evidence>
<dbReference type="EMBL" id="DF157637">
    <property type="protein sequence ID" value="GAB69709.1"/>
    <property type="molecule type" value="Genomic_DNA"/>
</dbReference>
<dbReference type="VEuPathDB" id="PlasmoDB:PCYB_004580"/>
<evidence type="ECO:0000313" key="2">
    <source>
        <dbReference type="EMBL" id="GAB69709.1"/>
    </source>
</evidence>
<dbReference type="PhylomeDB" id="K6V092"/>
<dbReference type="OMA" id="LIYWTYD"/>
<sequence length="509" mass="61308">MLLSIPKCYNNTLKNNYKKYLNYWINDKLRVFKISENDRNEFYTHFNKSCSNIDELKSLDFNMSDIKDDEYKKMNILYHLYYNCYKFEEENTKNLSCAEMKSSDYAKICFNKFKEGVEMCKREDDKEFYDALYEFLVYYSIAMHRKKLYKNIELKSLPELQSFNDLYKENPQISTNTPCKKINSNVLIKTPRRKFAYDIQLKGSTEDDMYKKLSEIAVDENICAKHCKNFISTENNNEKIKALCATLATNLNKLNTITDAEDNHKDKCSNLIYWTYDQIFDIFNTEGEYTNNSLIINKINQVIFRVNEELDEDKKCIFYVDVSSNDWDKERDLHYYFLNFDSLSNVKDDNAENNKYCAYLKYIYGIYKENVKNCCVRYIRPSEYMKNKCLHYFNCDKKYYPLELMTKLKCKNIEYKESVKDIFDSITVDLNVVRYSILMNSFKQIINITDDPFYLFVLSVFGILGFFFIFFIFYKVTRHTFYIYVHILYVKYIIHIPKIFSSMKYIYYK</sequence>
<accession>K6V092</accession>
<gene>
    <name evidence="2" type="ORF">PCYB_004580</name>
</gene>
<evidence type="ECO:0000256" key="1">
    <source>
        <dbReference type="SAM" id="Phobius"/>
    </source>
</evidence>
<feature type="transmembrane region" description="Helical" evidence="1">
    <location>
        <begin position="453"/>
        <end position="474"/>
    </location>
</feature>
<feature type="transmembrane region" description="Helical" evidence="1">
    <location>
        <begin position="481"/>
        <end position="500"/>
    </location>
</feature>
<organism evidence="2 3">
    <name type="scientific">Plasmodium cynomolgi (strain B)</name>
    <dbReference type="NCBI Taxonomy" id="1120755"/>
    <lineage>
        <taxon>Eukaryota</taxon>
        <taxon>Sar</taxon>
        <taxon>Alveolata</taxon>
        <taxon>Apicomplexa</taxon>
        <taxon>Aconoidasida</taxon>
        <taxon>Haemosporida</taxon>
        <taxon>Plasmodiidae</taxon>
        <taxon>Plasmodium</taxon>
        <taxon>Plasmodium (Plasmodium)</taxon>
    </lineage>
</organism>
<proteinExistence type="predicted"/>
<protein>
    <submittedName>
        <fullName evidence="2">CYIR protein</fullName>
    </submittedName>
</protein>
<keyword evidence="1" id="KW-0812">Transmembrane</keyword>
<dbReference type="OrthoDB" id="386682at2759"/>
<reference evidence="2 3" key="1">
    <citation type="journal article" date="2012" name="Nat. Genet.">
        <title>Plasmodium cynomolgi genome sequences provide insight into Plasmodium vivax and the monkey malaria clade.</title>
        <authorList>
            <person name="Tachibana S."/>
            <person name="Sullivan S.A."/>
            <person name="Kawai S."/>
            <person name="Nakamura S."/>
            <person name="Kim H.R."/>
            <person name="Goto N."/>
            <person name="Arisue N."/>
            <person name="Palacpac N.M.Q."/>
            <person name="Honma H."/>
            <person name="Yagi M."/>
            <person name="Tougan T."/>
            <person name="Katakai Y."/>
            <person name="Kaneko O."/>
            <person name="Mita T."/>
            <person name="Kita K."/>
            <person name="Yasutomi Y."/>
            <person name="Sutton P.L."/>
            <person name="Shakhbatyan R."/>
            <person name="Horii T."/>
            <person name="Yasunaga T."/>
            <person name="Barnwell J.W."/>
            <person name="Escalante A.A."/>
            <person name="Carlton J.M."/>
            <person name="Tanabe K."/>
        </authorList>
    </citation>
    <scope>NUCLEOTIDE SEQUENCE [LARGE SCALE GENOMIC DNA]</scope>
    <source>
        <strain evidence="2 3">B</strain>
    </source>
</reference>